<dbReference type="Gene3D" id="3.90.550.10">
    <property type="entry name" value="Spore Coat Polysaccharide Biosynthesis Protein SpsA, Chain A"/>
    <property type="match status" value="1"/>
</dbReference>
<protein>
    <recommendedName>
        <fullName evidence="2">Glycosyltransferase 2-like domain-containing protein</fullName>
    </recommendedName>
</protein>
<organism evidence="3 4">
    <name type="scientific">Ammoniphilus oxalaticus</name>
    <dbReference type="NCBI Taxonomy" id="66863"/>
    <lineage>
        <taxon>Bacteria</taxon>
        <taxon>Bacillati</taxon>
        <taxon>Bacillota</taxon>
        <taxon>Bacilli</taxon>
        <taxon>Bacillales</taxon>
        <taxon>Paenibacillaceae</taxon>
        <taxon>Aneurinibacillus group</taxon>
        <taxon>Ammoniphilus</taxon>
    </lineage>
</organism>
<dbReference type="PANTHER" id="PTHR22916">
    <property type="entry name" value="GLYCOSYLTRANSFERASE"/>
    <property type="match status" value="1"/>
</dbReference>
<accession>A0A419SH50</accession>
<proteinExistence type="inferred from homology"/>
<feature type="domain" description="Glycosyltransferase 2-like" evidence="2">
    <location>
        <begin position="3"/>
        <end position="147"/>
    </location>
</feature>
<gene>
    <name evidence="3" type="ORF">BEP19_12855</name>
</gene>
<dbReference type="GO" id="GO:0016758">
    <property type="term" value="F:hexosyltransferase activity"/>
    <property type="evidence" value="ECO:0007669"/>
    <property type="project" value="UniProtKB-ARBA"/>
</dbReference>
<reference evidence="3 4" key="1">
    <citation type="submission" date="2016-08" db="EMBL/GenBank/DDBJ databases">
        <title>Novel Firmicute Genomes.</title>
        <authorList>
            <person name="Poppleton D.I."/>
            <person name="Gribaldo S."/>
        </authorList>
    </citation>
    <scope>NUCLEOTIDE SEQUENCE [LARGE SCALE GENOMIC DNA]</scope>
    <source>
        <strain evidence="3 4">RAOx-1</strain>
    </source>
</reference>
<dbReference type="SUPFAM" id="SSF53448">
    <property type="entry name" value="Nucleotide-diphospho-sugar transferases"/>
    <property type="match status" value="1"/>
</dbReference>
<name>A0A419SH50_9BACL</name>
<dbReference type="InterPro" id="IPR001173">
    <property type="entry name" value="Glyco_trans_2-like"/>
</dbReference>
<dbReference type="PANTHER" id="PTHR22916:SF3">
    <property type="entry name" value="UDP-GLCNAC:BETAGAL BETA-1,3-N-ACETYLGLUCOSAMINYLTRANSFERASE-LIKE PROTEIN 1"/>
    <property type="match status" value="1"/>
</dbReference>
<keyword evidence="4" id="KW-1185">Reference proteome</keyword>
<dbReference type="Pfam" id="PF00535">
    <property type="entry name" value="Glycos_transf_2"/>
    <property type="match status" value="1"/>
</dbReference>
<evidence type="ECO:0000313" key="4">
    <source>
        <dbReference type="Proteomes" id="UP000284219"/>
    </source>
</evidence>
<dbReference type="EMBL" id="MCHY01000009">
    <property type="protein sequence ID" value="RKD23108.1"/>
    <property type="molecule type" value="Genomic_DNA"/>
</dbReference>
<evidence type="ECO:0000259" key="2">
    <source>
        <dbReference type="Pfam" id="PF00535"/>
    </source>
</evidence>
<sequence>MLSIVIPHYNSVDMLKKLINSIPKQSDVQIIVVDDKSNKDIESLNSLMSDNRYDHVLFLKNETNKKGAGVCRNIGLKKVKGEWVLFADADDFFTDDFYSIVRKYFNSDNDVIFFTPTSIELETGKKSNRHDVYEKKIVDYIQNNNIKSELSLRYEFTVPWSKLIKVNLLKENNICFDEVIASNDMMFSAKVGLYMEKFDVSDKVIYCVTKSKGSLTTKINETIFDTRLMVRINYCQFLKYNLSSKELKMINLSGRGMIYNSIIHGHGLKKVFSTYIKLRRNGIEVFNLKFLNPIFLIKKVSRHYKIYSENKRYLSK</sequence>
<dbReference type="InterPro" id="IPR029044">
    <property type="entry name" value="Nucleotide-diphossugar_trans"/>
</dbReference>
<dbReference type="Proteomes" id="UP000284219">
    <property type="component" value="Unassembled WGS sequence"/>
</dbReference>
<comment type="similarity">
    <text evidence="1">Belongs to the glycosyltransferase 2 family.</text>
</comment>
<dbReference type="CDD" id="cd00761">
    <property type="entry name" value="Glyco_tranf_GTA_type"/>
    <property type="match status" value="1"/>
</dbReference>
<comment type="caution">
    <text evidence="3">The sequence shown here is derived from an EMBL/GenBank/DDBJ whole genome shotgun (WGS) entry which is preliminary data.</text>
</comment>
<evidence type="ECO:0000256" key="1">
    <source>
        <dbReference type="ARBA" id="ARBA00006739"/>
    </source>
</evidence>
<dbReference type="AlphaFoldDB" id="A0A419SH50"/>
<evidence type="ECO:0000313" key="3">
    <source>
        <dbReference type="EMBL" id="RKD23108.1"/>
    </source>
</evidence>